<proteinExistence type="predicted"/>
<dbReference type="Proteomes" id="UP000639338">
    <property type="component" value="Unassembled WGS sequence"/>
</dbReference>
<gene>
    <name evidence="2" type="ORF">HCN44_003346</name>
</gene>
<evidence type="ECO:0000256" key="1">
    <source>
        <dbReference type="SAM" id="MobiDB-lite"/>
    </source>
</evidence>
<evidence type="ECO:0000313" key="3">
    <source>
        <dbReference type="Proteomes" id="UP000639338"/>
    </source>
</evidence>
<feature type="region of interest" description="Disordered" evidence="1">
    <location>
        <begin position="73"/>
        <end position="107"/>
    </location>
</feature>
<sequence>MISSIMTDFSIFFEYCLREPQGRLLNEIANSSTRPDFVKYAEELKFGYKSKKPYMKDLLNEYNDLYKFENNHSYNGSLRRDQQQQQQVPVKECQNKHTKNKKEQCKSARYQYKVDKRKNKQKRAAAREAYLKKNMSEDEAARAVVAATVAADLLKN</sequence>
<protein>
    <submittedName>
        <fullName evidence="2">Uncharacterized protein</fullName>
    </submittedName>
</protein>
<name>A0A834XWW0_APHGI</name>
<accession>A0A834XWW0</accession>
<dbReference type="EMBL" id="JACMRX010000002">
    <property type="protein sequence ID" value="KAF7994256.1"/>
    <property type="molecule type" value="Genomic_DNA"/>
</dbReference>
<keyword evidence="3" id="KW-1185">Reference proteome</keyword>
<evidence type="ECO:0000313" key="2">
    <source>
        <dbReference type="EMBL" id="KAF7994256.1"/>
    </source>
</evidence>
<comment type="caution">
    <text evidence="2">The sequence shown here is derived from an EMBL/GenBank/DDBJ whole genome shotgun (WGS) entry which is preliminary data.</text>
</comment>
<reference evidence="2 3" key="1">
    <citation type="submission" date="2020-08" db="EMBL/GenBank/DDBJ databases">
        <title>Aphidius gifuensis genome sequencing and assembly.</title>
        <authorList>
            <person name="Du Z."/>
        </authorList>
    </citation>
    <scope>NUCLEOTIDE SEQUENCE [LARGE SCALE GENOMIC DNA]</scope>
    <source>
        <strain evidence="2">YNYX2018</strain>
        <tissue evidence="2">Adults</tissue>
    </source>
</reference>
<organism evidence="2 3">
    <name type="scientific">Aphidius gifuensis</name>
    <name type="common">Parasitoid wasp</name>
    <dbReference type="NCBI Taxonomy" id="684658"/>
    <lineage>
        <taxon>Eukaryota</taxon>
        <taxon>Metazoa</taxon>
        <taxon>Ecdysozoa</taxon>
        <taxon>Arthropoda</taxon>
        <taxon>Hexapoda</taxon>
        <taxon>Insecta</taxon>
        <taxon>Pterygota</taxon>
        <taxon>Neoptera</taxon>
        <taxon>Endopterygota</taxon>
        <taxon>Hymenoptera</taxon>
        <taxon>Apocrita</taxon>
        <taxon>Ichneumonoidea</taxon>
        <taxon>Braconidae</taxon>
        <taxon>Aphidiinae</taxon>
        <taxon>Aphidius</taxon>
    </lineage>
</organism>
<dbReference type="AlphaFoldDB" id="A0A834XWW0"/>